<comment type="caution">
    <text evidence="4">The sequence shown here is derived from an EMBL/GenBank/DDBJ whole genome shotgun (WGS) entry which is preliminary data.</text>
</comment>
<gene>
    <name evidence="4" type="ORF">QQS21_009722</name>
</gene>
<keyword evidence="5" id="KW-1185">Reference proteome</keyword>
<dbReference type="GO" id="GO:0003824">
    <property type="term" value="F:catalytic activity"/>
    <property type="evidence" value="ECO:0007669"/>
    <property type="project" value="InterPro"/>
</dbReference>
<dbReference type="InterPro" id="IPR000120">
    <property type="entry name" value="Amidase"/>
</dbReference>
<sequence length="621" mass="67691">MPPQSRQRLFLYPEPVRAPDVPSRTRTSINPTLYGWLLLAAAFLMESVGFIRRGAWKNAGFGRIRNIWEHLLTTEPRYDPTVYPVEQHGSIDAETAEAEEETLDLVSASQNSSAALYRSLYLSGELTPLDVVQVILPLIRRDTTPPGEHSIAFLEVHVDLVVKAAAASTLRYKENRSLGPLDGVPTAVKDEYDMEGYRTTLGSSNDYATFSSFRDDPDEQNGKNVSSWCVRMAEEAGAIILGKLTLHEFGLDTTGCNTTYGTPRNPYNQAYYPGGSSSGSAYVVATGLVPMTLGSDGGGSIRIPASFCSIFGLKPTHGRLSFLPGQNHSNTAGVNGPLASDMQSLAALYNVISKPHPQSYFPPSRPIYLDSSNKDTTREKVIGIPEVWFDRAQPTVKRLCRTMIDRLAKEKGYSVVSIPMPLTQEGQVAHSITLLTDAATLLGDTKGLSAPNRLLLALGRTTPATDYLLAQKLRHVLMRHLAWLWQQHPGMIIVTPTTAIAGWPIRSESELVYGVSDGDQTIKSMEYVWMANYCGVPSISVPAGFAPPVGFEGGIDGDVPGSVPVGLMGMGEWCSEESLLQFGLDAEEVGREVQRRPPTWVDIVAKAKRLRVSMVGMEAGT</sequence>
<feature type="transmembrane region" description="Helical" evidence="2">
    <location>
        <begin position="33"/>
        <end position="51"/>
    </location>
</feature>
<dbReference type="Proteomes" id="UP001251528">
    <property type="component" value="Unassembled WGS sequence"/>
</dbReference>
<dbReference type="AlphaFoldDB" id="A0AAJ0CHC4"/>
<organism evidence="4 5">
    <name type="scientific">Conoideocrella luteorostrata</name>
    <dbReference type="NCBI Taxonomy" id="1105319"/>
    <lineage>
        <taxon>Eukaryota</taxon>
        <taxon>Fungi</taxon>
        <taxon>Dikarya</taxon>
        <taxon>Ascomycota</taxon>
        <taxon>Pezizomycotina</taxon>
        <taxon>Sordariomycetes</taxon>
        <taxon>Hypocreomycetidae</taxon>
        <taxon>Hypocreales</taxon>
        <taxon>Clavicipitaceae</taxon>
        <taxon>Conoideocrella</taxon>
    </lineage>
</organism>
<dbReference type="PROSITE" id="PS00571">
    <property type="entry name" value="AMIDASES"/>
    <property type="match status" value="1"/>
</dbReference>
<proteinExistence type="inferred from homology"/>
<name>A0AAJ0CHC4_9HYPO</name>
<dbReference type="Pfam" id="PF01425">
    <property type="entry name" value="Amidase"/>
    <property type="match status" value="1"/>
</dbReference>
<comment type="similarity">
    <text evidence="1">Belongs to the amidase family.</text>
</comment>
<dbReference type="PANTHER" id="PTHR11895:SF67">
    <property type="entry name" value="AMIDASE DOMAIN-CONTAINING PROTEIN"/>
    <property type="match status" value="1"/>
</dbReference>
<accession>A0AAJ0CHC4</accession>
<evidence type="ECO:0000256" key="1">
    <source>
        <dbReference type="ARBA" id="ARBA00009199"/>
    </source>
</evidence>
<keyword evidence="2" id="KW-0812">Transmembrane</keyword>
<dbReference type="SUPFAM" id="SSF75304">
    <property type="entry name" value="Amidase signature (AS) enzymes"/>
    <property type="match status" value="1"/>
</dbReference>
<evidence type="ECO:0000313" key="5">
    <source>
        <dbReference type="Proteomes" id="UP001251528"/>
    </source>
</evidence>
<dbReference type="InterPro" id="IPR020556">
    <property type="entry name" value="Amidase_CS"/>
</dbReference>
<dbReference type="PANTHER" id="PTHR11895">
    <property type="entry name" value="TRANSAMIDASE"/>
    <property type="match status" value="1"/>
</dbReference>
<dbReference type="EMBL" id="JASWJB010000258">
    <property type="protein sequence ID" value="KAK2592577.1"/>
    <property type="molecule type" value="Genomic_DNA"/>
</dbReference>
<evidence type="ECO:0000259" key="3">
    <source>
        <dbReference type="Pfam" id="PF01425"/>
    </source>
</evidence>
<feature type="domain" description="Amidase" evidence="3">
    <location>
        <begin position="152"/>
        <end position="580"/>
    </location>
</feature>
<keyword evidence="2" id="KW-0472">Membrane</keyword>
<evidence type="ECO:0000256" key="2">
    <source>
        <dbReference type="SAM" id="Phobius"/>
    </source>
</evidence>
<dbReference type="Gene3D" id="3.90.1300.10">
    <property type="entry name" value="Amidase signature (AS) domain"/>
    <property type="match status" value="1"/>
</dbReference>
<dbReference type="InterPro" id="IPR036928">
    <property type="entry name" value="AS_sf"/>
</dbReference>
<protein>
    <recommendedName>
        <fullName evidence="3">Amidase domain-containing protein</fullName>
    </recommendedName>
</protein>
<dbReference type="InterPro" id="IPR023631">
    <property type="entry name" value="Amidase_dom"/>
</dbReference>
<keyword evidence="2" id="KW-1133">Transmembrane helix</keyword>
<reference evidence="4" key="1">
    <citation type="submission" date="2023-06" db="EMBL/GenBank/DDBJ databases">
        <title>Conoideocrella luteorostrata (Hypocreales: Clavicipitaceae), a potential biocontrol fungus for elongate hemlock scale in United States Christmas tree production areas.</title>
        <authorList>
            <person name="Barrett H."/>
            <person name="Lovett B."/>
            <person name="Macias A.M."/>
            <person name="Stajich J.E."/>
            <person name="Kasson M.T."/>
        </authorList>
    </citation>
    <scope>NUCLEOTIDE SEQUENCE</scope>
    <source>
        <strain evidence="4">ARSEF 14590</strain>
    </source>
</reference>
<evidence type="ECO:0000313" key="4">
    <source>
        <dbReference type="EMBL" id="KAK2592577.1"/>
    </source>
</evidence>